<dbReference type="CDD" id="cd09917">
    <property type="entry name" value="F-box_SF"/>
    <property type="match status" value="1"/>
</dbReference>
<proteinExistence type="predicted"/>
<accession>A0AAV9V7V7</accession>
<comment type="caution">
    <text evidence="2">The sequence shown here is derived from an EMBL/GenBank/DDBJ whole genome shotgun (WGS) entry which is preliminary data.</text>
</comment>
<dbReference type="PROSITE" id="PS50181">
    <property type="entry name" value="FBOX"/>
    <property type="match status" value="1"/>
</dbReference>
<dbReference type="AlphaFoldDB" id="A0AAV9V7V7"/>
<keyword evidence="3" id="KW-1185">Reference proteome</keyword>
<reference evidence="2 3" key="1">
    <citation type="submission" date="2019-10" db="EMBL/GenBank/DDBJ databases">
        <authorList>
            <person name="Palmer J.M."/>
        </authorList>
    </citation>
    <scope>NUCLEOTIDE SEQUENCE [LARGE SCALE GENOMIC DNA]</scope>
    <source>
        <strain evidence="2 3">TWF696</strain>
    </source>
</reference>
<name>A0AAV9V7V7_9PEZI</name>
<dbReference type="InterPro" id="IPR001810">
    <property type="entry name" value="F-box_dom"/>
</dbReference>
<dbReference type="Pfam" id="PF12937">
    <property type="entry name" value="F-box-like"/>
    <property type="match status" value="1"/>
</dbReference>
<evidence type="ECO:0000313" key="3">
    <source>
        <dbReference type="Proteomes" id="UP001375240"/>
    </source>
</evidence>
<evidence type="ECO:0000259" key="1">
    <source>
        <dbReference type="PROSITE" id="PS50181"/>
    </source>
</evidence>
<evidence type="ECO:0000313" key="2">
    <source>
        <dbReference type="EMBL" id="KAK6355519.1"/>
    </source>
</evidence>
<sequence length="356" mass="40831">MRNITSLPTELLIKIFSRLSFQDHVGLSLTCLLFRSILDTFLDESEHYSLMSVYPPLNRCQNFYRPSDFRSSSSFRLPGEIVYVVAGYKLPNYCWWKGTDIAPVYVHRFIPDEAPFLLYPCDSDGVEFFAIVDINSRKNRGRITEYRLNTACEELGLAPFNEPISRRDASRSVDISHWPVLDEPVLKRHPDWIKKAAGASTDSNFGIMNPEKLNVSIGVSVQPGQDVEYGWYFSSISKGTGYHGKFLRPPPYKYPTIIITAERTTLRQMVNEAWKAVRKRLPVSYRDGATKYKLAITWASGFTDQSLDLWFKVDRIMADGSSAPRIIKRDPRWQETVRSGDLSRSGRQVQTFTHAF</sequence>
<feature type="domain" description="F-box" evidence="1">
    <location>
        <begin position="1"/>
        <end position="51"/>
    </location>
</feature>
<dbReference type="SUPFAM" id="SSF81383">
    <property type="entry name" value="F-box domain"/>
    <property type="match status" value="1"/>
</dbReference>
<dbReference type="Proteomes" id="UP001375240">
    <property type="component" value="Unassembled WGS sequence"/>
</dbReference>
<protein>
    <recommendedName>
        <fullName evidence="1">F-box domain-containing protein</fullName>
    </recommendedName>
</protein>
<gene>
    <name evidence="2" type="ORF">TWF696_004618</name>
</gene>
<dbReference type="InterPro" id="IPR036047">
    <property type="entry name" value="F-box-like_dom_sf"/>
</dbReference>
<dbReference type="Gene3D" id="1.20.1280.50">
    <property type="match status" value="1"/>
</dbReference>
<organism evidence="2 3">
    <name type="scientific">Orbilia brochopaga</name>
    <dbReference type="NCBI Taxonomy" id="3140254"/>
    <lineage>
        <taxon>Eukaryota</taxon>
        <taxon>Fungi</taxon>
        <taxon>Dikarya</taxon>
        <taxon>Ascomycota</taxon>
        <taxon>Pezizomycotina</taxon>
        <taxon>Orbiliomycetes</taxon>
        <taxon>Orbiliales</taxon>
        <taxon>Orbiliaceae</taxon>
        <taxon>Orbilia</taxon>
    </lineage>
</organism>
<dbReference type="EMBL" id="JAVHNQ010000002">
    <property type="protein sequence ID" value="KAK6355519.1"/>
    <property type="molecule type" value="Genomic_DNA"/>
</dbReference>